<evidence type="ECO:0000313" key="12">
    <source>
        <dbReference type="EMBL" id="CAL1542162.1"/>
    </source>
</evidence>
<dbReference type="SUPFAM" id="SSF48264">
    <property type="entry name" value="Cytochrome P450"/>
    <property type="match status" value="1"/>
</dbReference>
<feature type="binding site" description="axial binding residue" evidence="9">
    <location>
        <position position="467"/>
    </location>
    <ligand>
        <name>heme</name>
        <dbReference type="ChEBI" id="CHEBI:30413"/>
    </ligand>
    <ligandPart>
        <name>Fe</name>
        <dbReference type="ChEBI" id="CHEBI:18248"/>
    </ligandPart>
</feature>
<comment type="cofactor">
    <cofactor evidence="1 9">
        <name>heme</name>
        <dbReference type="ChEBI" id="CHEBI:30413"/>
    </cofactor>
</comment>
<comment type="similarity">
    <text evidence="2 10">Belongs to the cytochrome P450 family.</text>
</comment>
<dbReference type="EMBL" id="CAXITT010000473">
    <property type="protein sequence ID" value="CAL1542162.1"/>
    <property type="molecule type" value="Genomic_DNA"/>
</dbReference>
<comment type="caution">
    <text evidence="12">The sequence shown here is derived from an EMBL/GenBank/DDBJ whole genome shotgun (WGS) entry which is preliminary data.</text>
</comment>
<evidence type="ECO:0000256" key="2">
    <source>
        <dbReference type="ARBA" id="ARBA00010617"/>
    </source>
</evidence>
<dbReference type="InterPro" id="IPR050705">
    <property type="entry name" value="Cytochrome_P450_3A"/>
</dbReference>
<dbReference type="AlphaFoldDB" id="A0AAV2I865"/>
<organism evidence="12 13">
    <name type="scientific">Lymnaea stagnalis</name>
    <name type="common">Great pond snail</name>
    <name type="synonym">Helix stagnalis</name>
    <dbReference type="NCBI Taxonomy" id="6523"/>
    <lineage>
        <taxon>Eukaryota</taxon>
        <taxon>Metazoa</taxon>
        <taxon>Spiralia</taxon>
        <taxon>Lophotrochozoa</taxon>
        <taxon>Mollusca</taxon>
        <taxon>Gastropoda</taxon>
        <taxon>Heterobranchia</taxon>
        <taxon>Euthyneura</taxon>
        <taxon>Panpulmonata</taxon>
        <taxon>Hygrophila</taxon>
        <taxon>Lymnaeoidea</taxon>
        <taxon>Lymnaeidae</taxon>
        <taxon>Lymnaea</taxon>
    </lineage>
</organism>
<dbReference type="GO" id="GO:0016705">
    <property type="term" value="F:oxidoreductase activity, acting on paired donors, with incorporation or reduction of molecular oxygen"/>
    <property type="evidence" value="ECO:0007669"/>
    <property type="project" value="InterPro"/>
</dbReference>
<dbReference type="PRINTS" id="PR00385">
    <property type="entry name" value="P450"/>
</dbReference>
<dbReference type="PANTHER" id="PTHR24302:SF15">
    <property type="entry name" value="FATTY-ACID PEROXYGENASE"/>
    <property type="match status" value="1"/>
</dbReference>
<dbReference type="InterPro" id="IPR001128">
    <property type="entry name" value="Cyt_P450"/>
</dbReference>
<evidence type="ECO:0000256" key="5">
    <source>
        <dbReference type="ARBA" id="ARBA00023002"/>
    </source>
</evidence>
<keyword evidence="11" id="KW-0812">Transmembrane</keyword>
<keyword evidence="11" id="KW-1133">Transmembrane helix</keyword>
<evidence type="ECO:0000256" key="6">
    <source>
        <dbReference type="ARBA" id="ARBA00023004"/>
    </source>
</evidence>
<dbReference type="PRINTS" id="PR00463">
    <property type="entry name" value="EP450I"/>
</dbReference>
<dbReference type="GO" id="GO:0005506">
    <property type="term" value="F:iron ion binding"/>
    <property type="evidence" value="ECO:0007669"/>
    <property type="project" value="InterPro"/>
</dbReference>
<dbReference type="FunFam" id="1.10.630.10:FF:000182">
    <property type="entry name" value="Cytochrome P450 3A4"/>
    <property type="match status" value="1"/>
</dbReference>
<evidence type="ECO:0000256" key="1">
    <source>
        <dbReference type="ARBA" id="ARBA00001971"/>
    </source>
</evidence>
<keyword evidence="4 9" id="KW-0479">Metal-binding</keyword>
<keyword evidence="13" id="KW-1185">Reference proteome</keyword>
<keyword evidence="5 10" id="KW-0560">Oxidoreductase</keyword>
<proteinExistence type="inferred from homology"/>
<dbReference type="Pfam" id="PF00067">
    <property type="entry name" value="p450"/>
    <property type="match status" value="1"/>
</dbReference>
<evidence type="ECO:0008006" key="14">
    <source>
        <dbReference type="Google" id="ProtNLM"/>
    </source>
</evidence>
<dbReference type="Proteomes" id="UP001497497">
    <property type="component" value="Unassembled WGS sequence"/>
</dbReference>
<reference evidence="12 13" key="1">
    <citation type="submission" date="2024-04" db="EMBL/GenBank/DDBJ databases">
        <authorList>
            <consortium name="Genoscope - CEA"/>
            <person name="William W."/>
        </authorList>
    </citation>
    <scope>NUCLEOTIDE SEQUENCE [LARGE SCALE GENOMIC DNA]</scope>
</reference>
<evidence type="ECO:0000256" key="9">
    <source>
        <dbReference type="PIRSR" id="PIRSR602401-1"/>
    </source>
</evidence>
<evidence type="ECO:0000256" key="3">
    <source>
        <dbReference type="ARBA" id="ARBA00022617"/>
    </source>
</evidence>
<keyword evidence="3 9" id="KW-0349">Heme</keyword>
<dbReference type="GO" id="GO:0020037">
    <property type="term" value="F:heme binding"/>
    <property type="evidence" value="ECO:0007669"/>
    <property type="project" value="InterPro"/>
</dbReference>
<protein>
    <recommendedName>
        <fullName evidence="14">Cytochrome P450</fullName>
    </recommendedName>
</protein>
<dbReference type="PROSITE" id="PS00086">
    <property type="entry name" value="CYTOCHROME_P450"/>
    <property type="match status" value="1"/>
</dbReference>
<name>A0AAV2I865_LYMST</name>
<evidence type="ECO:0000256" key="7">
    <source>
        <dbReference type="ARBA" id="ARBA00023033"/>
    </source>
</evidence>
<dbReference type="GO" id="GO:0008395">
    <property type="term" value="F:steroid hydroxylase activity"/>
    <property type="evidence" value="ECO:0007669"/>
    <property type="project" value="TreeGrafter"/>
</dbReference>
<evidence type="ECO:0000313" key="13">
    <source>
        <dbReference type="Proteomes" id="UP001497497"/>
    </source>
</evidence>
<gene>
    <name evidence="12" type="ORF">GSLYS_00015768001</name>
</gene>
<keyword evidence="7 10" id="KW-0503">Monooxygenase</keyword>
<dbReference type="PANTHER" id="PTHR24302">
    <property type="entry name" value="CYTOCHROME P450 FAMILY 3"/>
    <property type="match status" value="1"/>
</dbReference>
<sequence length="528" mass="59547">MANVLIEFLSSLSTTQVLVTSVIVLAFILYWYATSYHGVWEKLGVPGPKPLPFIDHTLELRQGLEPAYNKWFAQYGKTFGLYGLHPHKATLVTKDLALVKEVMVKDFDNFINSYRPEETTSSLSKGLSSAGEHIWRRHRQVTTPMFTGAKMKLMMQHINKSAQNLTQLVKECVDKGEVVPVKLVSRKFATEVIARIGFGIQTHAVSKEESEFEHFAGKYVKIGKSRFWKAVNAVQHFFPMIVPVVRVFTTGVDFINFDSDNYFINILKATMSARKCEIKKSGEEGRKTRDILDLLMKASVSDDDPRLRDSGSKIISEDEVVSNSTMLILAGGETVSAALQGILYSLAIHTEVLDKVIDEIDQVDALTGEVQYEQLGKLKYTEQVINEGLRLFPLLSYIMRIAAETKTYNGVTIPKGAVVQIPTGHIMVDPEYWPDPLKFDPDRFSPENKAGRDPISFLPFGYGPRVCLGERLAIMELKTILVYLFREFKFGLSERTYPKLGEEIKTELINGFVTLPVKPVLVEAFKRD</sequence>
<keyword evidence="11" id="KW-0472">Membrane</keyword>
<dbReference type="InterPro" id="IPR036396">
    <property type="entry name" value="Cyt_P450_sf"/>
</dbReference>
<comment type="function">
    <text evidence="8">Cytochromes P450 are a group of heme-thiolate monooxygenases. They oxidize a variety of structurally unrelated compounds, including steroids, fatty acids, and xenobiotics.</text>
</comment>
<dbReference type="InterPro" id="IPR017972">
    <property type="entry name" value="Cyt_P450_CS"/>
</dbReference>
<evidence type="ECO:0000256" key="8">
    <source>
        <dbReference type="ARBA" id="ARBA00043906"/>
    </source>
</evidence>
<evidence type="ECO:0000256" key="11">
    <source>
        <dbReference type="SAM" id="Phobius"/>
    </source>
</evidence>
<dbReference type="InterPro" id="IPR002401">
    <property type="entry name" value="Cyt_P450_E_grp-I"/>
</dbReference>
<evidence type="ECO:0000256" key="10">
    <source>
        <dbReference type="RuleBase" id="RU000461"/>
    </source>
</evidence>
<feature type="transmembrane region" description="Helical" evidence="11">
    <location>
        <begin position="12"/>
        <end position="33"/>
    </location>
</feature>
<dbReference type="Gene3D" id="1.10.630.10">
    <property type="entry name" value="Cytochrome P450"/>
    <property type="match status" value="1"/>
</dbReference>
<keyword evidence="6 9" id="KW-0408">Iron</keyword>
<evidence type="ECO:0000256" key="4">
    <source>
        <dbReference type="ARBA" id="ARBA00022723"/>
    </source>
</evidence>
<accession>A0AAV2I865</accession>